<evidence type="ECO:0000256" key="2">
    <source>
        <dbReference type="ARBA" id="ARBA00023056"/>
    </source>
</evidence>
<comment type="similarity">
    <text evidence="1">Belongs to the bacterial/plant glucose-1-phosphate adenylyltransferase family.</text>
</comment>
<dbReference type="CDD" id="cd04651">
    <property type="entry name" value="LbH_G1P_AT_C"/>
    <property type="match status" value="1"/>
</dbReference>
<dbReference type="NCBIfam" id="TIGR02092">
    <property type="entry name" value="glgD"/>
    <property type="match status" value="1"/>
</dbReference>
<dbReference type="SUPFAM" id="SSF53448">
    <property type="entry name" value="Nucleotide-diphospho-sugar transferases"/>
    <property type="match status" value="1"/>
</dbReference>
<feature type="domain" description="Nucleotidyl transferase" evidence="3">
    <location>
        <begin position="17"/>
        <end position="153"/>
    </location>
</feature>
<dbReference type="PANTHER" id="PTHR43523">
    <property type="entry name" value="GLUCOSE-1-PHOSPHATE ADENYLYLTRANSFERASE-RELATED"/>
    <property type="match status" value="1"/>
</dbReference>
<dbReference type="STRING" id="1120920.SAMN03080599_01477"/>
<dbReference type="Gene3D" id="2.160.10.10">
    <property type="entry name" value="Hexapeptide repeat proteins"/>
    <property type="match status" value="1"/>
</dbReference>
<dbReference type="SUPFAM" id="SSF51161">
    <property type="entry name" value="Trimeric LpxA-like enzymes"/>
    <property type="match status" value="1"/>
</dbReference>
<keyword evidence="2" id="KW-0320">Glycogen biosynthesis</keyword>
<dbReference type="CDD" id="cd02508">
    <property type="entry name" value="ADP_Glucose_PP"/>
    <property type="match status" value="1"/>
</dbReference>
<feature type="domain" description="Glucose-1-phosphate adenylyltransferase/Bifunctional protein GlmU-like C-terminal hexapeptide" evidence="4">
    <location>
        <begin position="287"/>
        <end position="353"/>
    </location>
</feature>
<dbReference type="InterPro" id="IPR011832">
    <property type="entry name" value="GlgDAde_trans"/>
</dbReference>
<evidence type="ECO:0000313" key="6">
    <source>
        <dbReference type="Proteomes" id="UP000199208"/>
    </source>
</evidence>
<dbReference type="InterPro" id="IPR005835">
    <property type="entry name" value="NTP_transferase_dom"/>
</dbReference>
<dbReference type="Gene3D" id="3.90.550.10">
    <property type="entry name" value="Spore Coat Polysaccharide Biosynthesis Protein SpsA, Chain A"/>
    <property type="match status" value="1"/>
</dbReference>
<dbReference type="OrthoDB" id="9801810at2"/>
<dbReference type="GO" id="GO:0008878">
    <property type="term" value="F:glucose-1-phosphate adenylyltransferase activity"/>
    <property type="evidence" value="ECO:0007669"/>
    <property type="project" value="InterPro"/>
</dbReference>
<dbReference type="PANTHER" id="PTHR43523:SF6">
    <property type="entry name" value="GLYCOGEN BIOSYNTHESIS PROTEIN GLGD"/>
    <property type="match status" value="1"/>
</dbReference>
<dbReference type="InterPro" id="IPR011831">
    <property type="entry name" value="ADP-Glc_PPase"/>
</dbReference>
<proteinExistence type="inferred from homology"/>
<dbReference type="GO" id="GO:0005978">
    <property type="term" value="P:glycogen biosynthetic process"/>
    <property type="evidence" value="ECO:0007669"/>
    <property type="project" value="UniProtKB-KW"/>
</dbReference>
<dbReference type="AlphaFoldDB" id="A0A1G5RZU7"/>
<dbReference type="InterPro" id="IPR056818">
    <property type="entry name" value="GlmU/GlgC-like_hexapep"/>
</dbReference>
<protein>
    <submittedName>
        <fullName evidence="5">Glucose-1-phosphate adenylyltransferase</fullName>
    </submittedName>
</protein>
<keyword evidence="5" id="KW-0808">Transferase</keyword>
<evidence type="ECO:0000259" key="3">
    <source>
        <dbReference type="Pfam" id="PF00483"/>
    </source>
</evidence>
<dbReference type="RefSeq" id="WP_092590242.1">
    <property type="nucleotide sequence ID" value="NZ_FMWL01000005.1"/>
</dbReference>
<dbReference type="EMBL" id="FMWL01000005">
    <property type="protein sequence ID" value="SCZ78859.1"/>
    <property type="molecule type" value="Genomic_DNA"/>
</dbReference>
<dbReference type="InterPro" id="IPR029044">
    <property type="entry name" value="Nucleotide-diphossugar_trans"/>
</dbReference>
<keyword evidence="5" id="KW-0548">Nucleotidyltransferase</keyword>
<dbReference type="InterPro" id="IPR011004">
    <property type="entry name" value="Trimer_LpxA-like_sf"/>
</dbReference>
<sequence>MNDVMGIINLSESEEQIKDLTLGRSLGALHILGRYRIIDFQLSNMVNSGLSNVAIFTYGKSHSIMLHVGSGKPWGLDRKRDGLYIFYPEINTEDNIRRQGDLDNFRNHLDYLQSSTQKYVILSRSYMLANIDYKDVVQHHRASGSDVTIVYKNIEKSYDRFPNCDTLTLNDQNRVIGIGKNLGKQENYNVSMEMYVMKRDRLIKIIESAIQRGDARFLKEAIFQRLPELKVGAYRFNGYLSCIQTINNYFETNMELLNTQLCEELFGKNGPIYTKVMDAPSTYYSEDSYVSNSLVANGCIIEGKVENSIIHRDVRIKKGAVVRNSILLPYVTVSEATNLNYVILDKHVTITPRKMLFGDQCNPFVIKKNMVL</sequence>
<reference evidence="5 6" key="1">
    <citation type="submission" date="2016-10" db="EMBL/GenBank/DDBJ databases">
        <authorList>
            <person name="de Groot N.N."/>
        </authorList>
    </citation>
    <scope>NUCLEOTIDE SEQUENCE [LARGE SCALE GENOMIC DNA]</scope>
    <source>
        <strain evidence="5 6">DSM 2784</strain>
    </source>
</reference>
<gene>
    <name evidence="5" type="ORF">SAMN03080599_01477</name>
</gene>
<evidence type="ECO:0000256" key="1">
    <source>
        <dbReference type="ARBA" id="ARBA00010443"/>
    </source>
</evidence>
<evidence type="ECO:0000313" key="5">
    <source>
        <dbReference type="EMBL" id="SCZ78859.1"/>
    </source>
</evidence>
<dbReference type="Pfam" id="PF00483">
    <property type="entry name" value="NTP_transferase"/>
    <property type="match status" value="1"/>
</dbReference>
<dbReference type="Proteomes" id="UP000199208">
    <property type="component" value="Unassembled WGS sequence"/>
</dbReference>
<evidence type="ECO:0000259" key="4">
    <source>
        <dbReference type="Pfam" id="PF24894"/>
    </source>
</evidence>
<keyword evidence="6" id="KW-1185">Reference proteome</keyword>
<name>A0A1G5RZU7_9FIRM</name>
<organism evidence="5 6">
    <name type="scientific">Acidaminobacter hydrogenoformans DSM 2784</name>
    <dbReference type="NCBI Taxonomy" id="1120920"/>
    <lineage>
        <taxon>Bacteria</taxon>
        <taxon>Bacillati</taxon>
        <taxon>Bacillota</taxon>
        <taxon>Clostridia</taxon>
        <taxon>Peptostreptococcales</taxon>
        <taxon>Acidaminobacteraceae</taxon>
        <taxon>Acidaminobacter</taxon>
    </lineage>
</organism>
<accession>A0A1G5RZU7</accession>
<dbReference type="Pfam" id="PF24894">
    <property type="entry name" value="Hexapep_GlmU"/>
    <property type="match status" value="1"/>
</dbReference>